<dbReference type="AlphaFoldDB" id="A0A1H7HGS4"/>
<dbReference type="RefSeq" id="WP_091405413.1">
    <property type="nucleotide sequence ID" value="NZ_FOAB01000001.1"/>
</dbReference>
<name>A0A1H7HGS4_AQUAM</name>
<protein>
    <submittedName>
        <fullName evidence="2">Pimeloyl-ACP methyl ester carboxylesterase</fullName>
    </submittedName>
</protein>
<organism evidence="2 3">
    <name type="scientific">Aquimarina amphilecti</name>
    <dbReference type="NCBI Taxonomy" id="1038014"/>
    <lineage>
        <taxon>Bacteria</taxon>
        <taxon>Pseudomonadati</taxon>
        <taxon>Bacteroidota</taxon>
        <taxon>Flavobacteriia</taxon>
        <taxon>Flavobacteriales</taxon>
        <taxon>Flavobacteriaceae</taxon>
        <taxon>Aquimarina</taxon>
    </lineage>
</organism>
<sequence length="287" mass="32561">MKSLFRTVKGKKEILSLYDQKLAELKIQYEYLKIDSSFGKTNIIATGISSKPPIILIHGSNGCAPIAIQTYPNLHKSFRVYAIDVLAQPNKSAETRLSMKDDSYGKWINEIINSLKIENVILAGFSFGGLIILKALEFDESKIKEVYLSSPAYIINGNPLKTLFKIFIPMKRFIKTNRSKFIEQFLSEVFTERDEFAVKFLSKVFKHFKMDFTPVPVIDSKKGNSIITPITLFAGEKDILFPGKKMIKRAQKIFPSLKSVMLINNSKHVQSGLQNNLIEKTIIENSL</sequence>
<evidence type="ECO:0000313" key="2">
    <source>
        <dbReference type="EMBL" id="SEK48120.1"/>
    </source>
</evidence>
<dbReference type="InterPro" id="IPR000073">
    <property type="entry name" value="AB_hydrolase_1"/>
</dbReference>
<feature type="domain" description="AB hydrolase-1" evidence="1">
    <location>
        <begin position="52"/>
        <end position="195"/>
    </location>
</feature>
<dbReference type="PANTHER" id="PTHR46438">
    <property type="entry name" value="ALPHA/BETA-HYDROLASES SUPERFAMILY PROTEIN"/>
    <property type="match status" value="1"/>
</dbReference>
<dbReference type="Pfam" id="PF00561">
    <property type="entry name" value="Abhydrolase_1"/>
    <property type="match status" value="1"/>
</dbReference>
<dbReference type="SUPFAM" id="SSF53474">
    <property type="entry name" value="alpha/beta-Hydrolases"/>
    <property type="match status" value="1"/>
</dbReference>
<keyword evidence="3" id="KW-1185">Reference proteome</keyword>
<proteinExistence type="predicted"/>
<dbReference type="EMBL" id="FOAB01000001">
    <property type="protein sequence ID" value="SEK48120.1"/>
    <property type="molecule type" value="Genomic_DNA"/>
</dbReference>
<dbReference type="InterPro" id="IPR029058">
    <property type="entry name" value="AB_hydrolase_fold"/>
</dbReference>
<dbReference type="STRING" id="1038014.SAMN04487910_0624"/>
<dbReference type="PANTHER" id="PTHR46438:SF11">
    <property type="entry name" value="LIPASE-RELATED"/>
    <property type="match status" value="1"/>
</dbReference>
<reference evidence="2 3" key="1">
    <citation type="submission" date="2016-10" db="EMBL/GenBank/DDBJ databases">
        <authorList>
            <person name="de Groot N.N."/>
        </authorList>
    </citation>
    <scope>NUCLEOTIDE SEQUENCE [LARGE SCALE GENOMIC DNA]</scope>
    <source>
        <strain evidence="2 3">DSM 25232</strain>
    </source>
</reference>
<evidence type="ECO:0000313" key="3">
    <source>
        <dbReference type="Proteomes" id="UP000198521"/>
    </source>
</evidence>
<accession>A0A1H7HGS4</accession>
<evidence type="ECO:0000259" key="1">
    <source>
        <dbReference type="Pfam" id="PF00561"/>
    </source>
</evidence>
<dbReference type="OrthoDB" id="9780932at2"/>
<dbReference type="Proteomes" id="UP000198521">
    <property type="component" value="Unassembled WGS sequence"/>
</dbReference>
<dbReference type="Gene3D" id="3.40.50.1820">
    <property type="entry name" value="alpha/beta hydrolase"/>
    <property type="match status" value="1"/>
</dbReference>
<gene>
    <name evidence="2" type="ORF">SAMN04487910_0624</name>
</gene>